<dbReference type="EMBL" id="JADQDO010000016">
    <property type="protein sequence ID" value="MBF9235551.1"/>
    <property type="molecule type" value="Genomic_DNA"/>
</dbReference>
<dbReference type="Pfam" id="PF12684">
    <property type="entry name" value="DUF3799"/>
    <property type="match status" value="1"/>
</dbReference>
<comment type="caution">
    <text evidence="2">The sequence shown here is derived from an EMBL/GenBank/DDBJ whole genome shotgun (WGS) entry which is preliminary data.</text>
</comment>
<evidence type="ECO:0000313" key="2">
    <source>
        <dbReference type="EMBL" id="MBF9235551.1"/>
    </source>
</evidence>
<accession>A0A931FUF1</accession>
<keyword evidence="3" id="KW-1185">Reference proteome</keyword>
<name>A0A931FUF1_9HYPH</name>
<evidence type="ECO:0000313" key="3">
    <source>
        <dbReference type="Proteomes" id="UP000599312"/>
    </source>
</evidence>
<dbReference type="InterPro" id="IPR024432">
    <property type="entry name" value="Put_RecE_PDDEXK-like_dom"/>
</dbReference>
<dbReference type="Proteomes" id="UP000599312">
    <property type="component" value="Unassembled WGS sequence"/>
</dbReference>
<dbReference type="Gene3D" id="3.90.320.10">
    <property type="match status" value="1"/>
</dbReference>
<dbReference type="AlphaFoldDB" id="A0A931FUF1"/>
<gene>
    <name evidence="2" type="ORF">I2H38_19500</name>
</gene>
<organism evidence="2 3">
    <name type="scientific">Microvirga alba</name>
    <dbReference type="NCBI Taxonomy" id="2791025"/>
    <lineage>
        <taxon>Bacteria</taxon>
        <taxon>Pseudomonadati</taxon>
        <taxon>Pseudomonadota</taxon>
        <taxon>Alphaproteobacteria</taxon>
        <taxon>Hyphomicrobiales</taxon>
        <taxon>Methylobacteriaceae</taxon>
        <taxon>Microvirga</taxon>
    </lineage>
</organism>
<protein>
    <submittedName>
        <fullName evidence="2">PD-(D/E)XK nuclease-like domain-containing protein</fullName>
    </submittedName>
</protein>
<dbReference type="RefSeq" id="WP_196273547.1">
    <property type="nucleotide sequence ID" value="NZ_JADQDO010000016.1"/>
</dbReference>
<sequence length="287" mass="31854">MKPGVYDHLSNAEYHGGPGVNKGLLDIVRRSPLHAKAALDAANDNEPTAAQAIGTAFHSLLLEPEAFAQQYVVAPKFDRRTKDGKAAAEAFQAEHEGKLFIDQEQQDQLLAMAHSVRQHPAANALLTGSPGKAELSVYWTDPITGELCRCRPDFWRQDGIIVDVKTTEDASQEEFSRSLVKWRYHVQAPWYLDGTIIAHQSGHAPKGWSEPKAFAFLVVEKKPPHAVAVYVMDQESMALGRVEYRADLDRLAECRRTNVWPGYGDTIQQIGVPQWYLLRNAAAITAA</sequence>
<reference evidence="2" key="1">
    <citation type="submission" date="2020-11" db="EMBL/GenBank/DDBJ databases">
        <authorList>
            <person name="Kim M.K."/>
        </authorList>
    </citation>
    <scope>NUCLEOTIDE SEQUENCE</scope>
    <source>
        <strain evidence="2">BT350</strain>
    </source>
</reference>
<evidence type="ECO:0000259" key="1">
    <source>
        <dbReference type="Pfam" id="PF12684"/>
    </source>
</evidence>
<proteinExistence type="predicted"/>
<dbReference type="InterPro" id="IPR011604">
    <property type="entry name" value="PDDEXK-like_dom_sf"/>
</dbReference>
<feature type="domain" description="Putative exodeoxyribonuclease 8 PDDEXK-like" evidence="1">
    <location>
        <begin position="29"/>
        <end position="268"/>
    </location>
</feature>